<organism evidence="1">
    <name type="scientific">human gut metagenome</name>
    <dbReference type="NCBI Taxonomy" id="408170"/>
    <lineage>
        <taxon>unclassified sequences</taxon>
        <taxon>metagenomes</taxon>
        <taxon>organismal metagenomes</taxon>
    </lineage>
</organism>
<feature type="non-terminal residue" evidence="1">
    <location>
        <position position="1"/>
    </location>
</feature>
<sequence>ADCAYDPHPSCTVYSELCIVAVNDHDRDRDDCRDRIAVFTLASYLQLQALPLSYFPWLDCIN</sequence>
<proteinExistence type="predicted"/>
<reference evidence="1" key="1">
    <citation type="submission" date="2013-12" db="EMBL/GenBank/DDBJ databases">
        <title>A Varibaculum cambriense genome reconstructed from a premature infant gut community with otherwise low bacterial novelty that shifts toward anaerobic metabolism during the third week of life.</title>
        <authorList>
            <person name="Brown C.T."/>
            <person name="Sharon I."/>
            <person name="Thomas B.C."/>
            <person name="Castelle C.J."/>
            <person name="Morowitz M.J."/>
            <person name="Banfield J.F."/>
        </authorList>
    </citation>
    <scope>NUCLEOTIDE SEQUENCE</scope>
</reference>
<comment type="caution">
    <text evidence="1">The sequence shown here is derived from an EMBL/GenBank/DDBJ whole genome shotgun (WGS) entry which is preliminary data.</text>
</comment>
<dbReference type="EMBL" id="AZMM01004178">
    <property type="protein sequence ID" value="ETJ41870.1"/>
    <property type="molecule type" value="Genomic_DNA"/>
</dbReference>
<evidence type="ECO:0000313" key="1">
    <source>
        <dbReference type="EMBL" id="ETJ41870.1"/>
    </source>
</evidence>
<dbReference type="AlphaFoldDB" id="W1YJH6"/>
<protein>
    <submittedName>
        <fullName evidence="1">Uncharacterized protein</fullName>
    </submittedName>
</protein>
<accession>W1YJH6</accession>
<name>W1YJH6_9ZZZZ</name>
<gene>
    <name evidence="1" type="ORF">Q604_UNBC04178G0001</name>
</gene>